<dbReference type="EMBL" id="FNKK01000002">
    <property type="protein sequence ID" value="SDR25478.1"/>
    <property type="molecule type" value="Genomic_DNA"/>
</dbReference>
<evidence type="ECO:0000256" key="2">
    <source>
        <dbReference type="SAM" id="SignalP"/>
    </source>
</evidence>
<keyword evidence="2" id="KW-0732">Signal</keyword>
<evidence type="ECO:0000313" key="4">
    <source>
        <dbReference type="Proteomes" id="UP000217103"/>
    </source>
</evidence>
<gene>
    <name evidence="3" type="ORF">SAMN04489764_4501</name>
</gene>
<evidence type="ECO:0000256" key="1">
    <source>
        <dbReference type="SAM" id="MobiDB-lite"/>
    </source>
</evidence>
<evidence type="ECO:0008006" key="5">
    <source>
        <dbReference type="Google" id="ProtNLM"/>
    </source>
</evidence>
<organism evidence="3 4">
    <name type="scientific">Thermostaphylospora chromogena</name>
    <dbReference type="NCBI Taxonomy" id="35622"/>
    <lineage>
        <taxon>Bacteria</taxon>
        <taxon>Bacillati</taxon>
        <taxon>Actinomycetota</taxon>
        <taxon>Actinomycetes</taxon>
        <taxon>Streptosporangiales</taxon>
        <taxon>Thermomonosporaceae</taxon>
        <taxon>Thermostaphylospora</taxon>
    </lineage>
</organism>
<keyword evidence="4" id="KW-1185">Reference proteome</keyword>
<sequence>MGWVRGRSAMSVGALALAVGGMSLTAGPASAAASDCDRYGHGGLVSSITGGLCELVSGVKQTAEDVLIGETGERIERMRQDVKDGIARIREDVDRRRDRLLNRTEPDGQDVRTPEPRPRTSPPRVVETPIGVICLPGASSAACDTPQDGTVRTPRPTDTAGREHGKRDENHEREARDGRERRDAREKRRTERERATWALPAPTPSPSKPRPRRDERAETEREPAPVDVDRPRVDLLWPYTDGLHEPMRLEPGPVKPSPAADTMGTALTAALLMSAILAARIGYARRGEHDEHIPFEPLRGRNNGRHRLA</sequence>
<feature type="chain" id="PRO_5011598363" description="MYXO-CTERM domain-containing protein" evidence="2">
    <location>
        <begin position="32"/>
        <end position="309"/>
    </location>
</feature>
<name>A0A1H1HK61_9ACTN</name>
<protein>
    <recommendedName>
        <fullName evidence="5">MYXO-CTERM domain-containing protein</fullName>
    </recommendedName>
</protein>
<evidence type="ECO:0000313" key="3">
    <source>
        <dbReference type="EMBL" id="SDR25478.1"/>
    </source>
</evidence>
<feature type="compositionally biased region" description="Basic and acidic residues" evidence="1">
    <location>
        <begin position="160"/>
        <end position="195"/>
    </location>
</feature>
<feature type="region of interest" description="Disordered" evidence="1">
    <location>
        <begin position="97"/>
        <end position="226"/>
    </location>
</feature>
<proteinExistence type="predicted"/>
<feature type="compositionally biased region" description="Basic and acidic residues" evidence="1">
    <location>
        <begin position="97"/>
        <end position="118"/>
    </location>
</feature>
<dbReference type="AlphaFoldDB" id="A0A1H1HK61"/>
<dbReference type="Proteomes" id="UP000217103">
    <property type="component" value="Unassembled WGS sequence"/>
</dbReference>
<reference evidence="3 4" key="1">
    <citation type="submission" date="2016-10" db="EMBL/GenBank/DDBJ databases">
        <authorList>
            <person name="de Groot N.N."/>
        </authorList>
    </citation>
    <scope>NUCLEOTIDE SEQUENCE [LARGE SCALE GENOMIC DNA]</scope>
    <source>
        <strain evidence="3 4">DSM 43794</strain>
    </source>
</reference>
<feature type="compositionally biased region" description="Basic and acidic residues" evidence="1">
    <location>
        <begin position="212"/>
        <end position="226"/>
    </location>
</feature>
<accession>A0A1H1HK61</accession>
<feature type="signal peptide" evidence="2">
    <location>
        <begin position="1"/>
        <end position="31"/>
    </location>
</feature>